<sequence>MPLRLSRCYMVTVFSRFQKSFAPEKPGKQFHSGYRLRTLRSNGRQDGSLRCSILDATSATISIMGSSSLAYWVWLENRKPESAGNWNGSGPLSYITFPKWWLHLDILFRNTRRVKQYHYIWLLVTGKVDKIMQERSCNEEGELILTCYSRRVCPISQPSQSSNISPDLTQPQRTLFSTSAVILSLRLREVFFISLC</sequence>
<reference evidence="1" key="1">
    <citation type="submission" date="2010-03" db="EMBL/GenBank/DDBJ databases">
        <title>Annotation of Blastomyces dermatitidis strain ATCC 18188.</title>
        <authorList>
            <consortium name="The Broad Institute Genome Sequencing Platform"/>
            <consortium name="Broad Institute Genome Sequencing Center for Infectious Disease."/>
            <person name="Cuomo C."/>
            <person name="Klein B."/>
            <person name="Sullivan T."/>
            <person name="Heitman J."/>
            <person name="Young S."/>
            <person name="Zeng Q."/>
            <person name="Gargeya S."/>
            <person name="Alvarado L."/>
            <person name="Berlin A.M."/>
            <person name="Chapman S.B."/>
            <person name="Chen Z."/>
            <person name="Freedman E."/>
            <person name="Gellesch M."/>
            <person name="Goldberg J."/>
            <person name="Griggs A."/>
            <person name="Gujja S."/>
            <person name="Heilman E."/>
            <person name="Heiman D."/>
            <person name="Howarth C."/>
            <person name="Mehta T."/>
            <person name="Neiman D."/>
            <person name="Pearson M."/>
            <person name="Roberts A."/>
            <person name="Saif S."/>
            <person name="Shea T."/>
            <person name="Shenoy N."/>
            <person name="Sisk P."/>
            <person name="Stolte C."/>
            <person name="Sykes S."/>
            <person name="White J."/>
            <person name="Yandava C."/>
            <person name="Haas B."/>
            <person name="Nusbaum C."/>
            <person name="Birren B."/>
        </authorList>
    </citation>
    <scope>NUCLEOTIDE SEQUENCE [LARGE SCALE GENOMIC DNA]</scope>
    <source>
        <strain evidence="1">ATCC 18188</strain>
    </source>
</reference>
<gene>
    <name evidence="1" type="ORF">BDDG_02764</name>
</gene>
<dbReference type="HOGENOM" id="CLU_1102529_0_0_1"/>
<protein>
    <submittedName>
        <fullName evidence="1">Uncharacterized protein</fullName>
    </submittedName>
</protein>
<proteinExistence type="predicted"/>
<dbReference type="Proteomes" id="UP000007802">
    <property type="component" value="Unassembled WGS sequence"/>
</dbReference>
<accession>F2T9B0</accession>
<dbReference type="AlphaFoldDB" id="F2T9B0"/>
<organism evidence="1">
    <name type="scientific">Ajellomyces dermatitidis (strain ATCC 18188 / CBS 674.68)</name>
    <name type="common">Blastomyces dermatitidis</name>
    <dbReference type="NCBI Taxonomy" id="653446"/>
    <lineage>
        <taxon>Eukaryota</taxon>
        <taxon>Fungi</taxon>
        <taxon>Dikarya</taxon>
        <taxon>Ascomycota</taxon>
        <taxon>Pezizomycotina</taxon>
        <taxon>Eurotiomycetes</taxon>
        <taxon>Eurotiomycetidae</taxon>
        <taxon>Onygenales</taxon>
        <taxon>Ajellomycetaceae</taxon>
        <taxon>Blastomyces</taxon>
    </lineage>
</organism>
<name>F2T9B0_AJEDA</name>
<dbReference type="EMBL" id="GG749416">
    <property type="protein sequence ID" value="EGE79823.2"/>
    <property type="molecule type" value="Genomic_DNA"/>
</dbReference>
<evidence type="ECO:0000313" key="1">
    <source>
        <dbReference type="EMBL" id="EGE79823.2"/>
    </source>
</evidence>